<comment type="caution">
    <text evidence="1">The sequence shown here is derived from an EMBL/GenBank/DDBJ whole genome shotgun (WGS) entry which is preliminary data.</text>
</comment>
<evidence type="ECO:0000313" key="2">
    <source>
        <dbReference type="Proteomes" id="UP001374584"/>
    </source>
</evidence>
<sequence length="75" mass="8552">MILQEEELLSDRRKEIACFASVGRSPPFFLFSVRRSPFYVGRSPVGLYFFANASLLSENASLLSENAKVKTTWFK</sequence>
<proteinExistence type="predicted"/>
<protein>
    <submittedName>
        <fullName evidence="1">Uncharacterized protein</fullName>
    </submittedName>
</protein>
<evidence type="ECO:0000313" key="1">
    <source>
        <dbReference type="EMBL" id="KAK7368204.1"/>
    </source>
</evidence>
<dbReference type="Proteomes" id="UP001374584">
    <property type="component" value="Unassembled WGS sequence"/>
</dbReference>
<dbReference type="EMBL" id="JAYMYR010000004">
    <property type="protein sequence ID" value="KAK7368204.1"/>
    <property type="molecule type" value="Genomic_DNA"/>
</dbReference>
<keyword evidence="2" id="KW-1185">Reference proteome</keyword>
<gene>
    <name evidence="1" type="ORF">VNO80_10228</name>
</gene>
<accession>A0AAN9N7R2</accession>
<name>A0AAN9N7R2_PHACN</name>
<dbReference type="AlphaFoldDB" id="A0AAN9N7R2"/>
<organism evidence="1 2">
    <name type="scientific">Phaseolus coccineus</name>
    <name type="common">Scarlet runner bean</name>
    <name type="synonym">Phaseolus multiflorus</name>
    <dbReference type="NCBI Taxonomy" id="3886"/>
    <lineage>
        <taxon>Eukaryota</taxon>
        <taxon>Viridiplantae</taxon>
        <taxon>Streptophyta</taxon>
        <taxon>Embryophyta</taxon>
        <taxon>Tracheophyta</taxon>
        <taxon>Spermatophyta</taxon>
        <taxon>Magnoliopsida</taxon>
        <taxon>eudicotyledons</taxon>
        <taxon>Gunneridae</taxon>
        <taxon>Pentapetalae</taxon>
        <taxon>rosids</taxon>
        <taxon>fabids</taxon>
        <taxon>Fabales</taxon>
        <taxon>Fabaceae</taxon>
        <taxon>Papilionoideae</taxon>
        <taxon>50 kb inversion clade</taxon>
        <taxon>NPAAA clade</taxon>
        <taxon>indigoferoid/millettioid clade</taxon>
        <taxon>Phaseoleae</taxon>
        <taxon>Phaseolus</taxon>
    </lineage>
</organism>
<reference evidence="1 2" key="1">
    <citation type="submission" date="2024-01" db="EMBL/GenBank/DDBJ databases">
        <title>The genomes of 5 underutilized Papilionoideae crops provide insights into root nodulation and disease resistanc.</title>
        <authorList>
            <person name="Jiang F."/>
        </authorList>
    </citation>
    <scope>NUCLEOTIDE SEQUENCE [LARGE SCALE GENOMIC DNA]</scope>
    <source>
        <strain evidence="1">JINMINGXINNONG_FW02</strain>
        <tissue evidence="1">Leaves</tissue>
    </source>
</reference>